<evidence type="ECO:0000256" key="1">
    <source>
        <dbReference type="SAM" id="MobiDB-lite"/>
    </source>
</evidence>
<dbReference type="Proteomes" id="UP000030689">
    <property type="component" value="Unassembled WGS sequence"/>
</dbReference>
<reference evidence="2 3" key="1">
    <citation type="journal article" date="2013" name="Front. Plant Sci.">
        <title>The Reference Genome of the Halophytic Plant Eutrema salsugineum.</title>
        <authorList>
            <person name="Yang R."/>
            <person name="Jarvis D.E."/>
            <person name="Chen H."/>
            <person name="Beilstein M.A."/>
            <person name="Grimwood J."/>
            <person name="Jenkins J."/>
            <person name="Shu S."/>
            <person name="Prochnik S."/>
            <person name="Xin M."/>
            <person name="Ma C."/>
            <person name="Schmutz J."/>
            <person name="Wing R.A."/>
            <person name="Mitchell-Olds T."/>
            <person name="Schumaker K.S."/>
            <person name="Wang X."/>
        </authorList>
    </citation>
    <scope>NUCLEOTIDE SEQUENCE [LARGE SCALE GENOMIC DNA]</scope>
</reference>
<gene>
    <name evidence="2" type="ORF">EUTSA_v10023968mg</name>
</gene>
<dbReference type="AlphaFoldDB" id="V4KP08"/>
<protein>
    <submittedName>
        <fullName evidence="2">Uncharacterized protein</fullName>
    </submittedName>
</protein>
<feature type="non-terminal residue" evidence="2">
    <location>
        <position position="134"/>
    </location>
</feature>
<proteinExistence type="predicted"/>
<dbReference type="EMBL" id="KI517881">
    <property type="protein sequence ID" value="ESQ29073.1"/>
    <property type="molecule type" value="Genomic_DNA"/>
</dbReference>
<accession>V4KP08</accession>
<dbReference type="eggNOG" id="KOG0331">
    <property type="taxonomic scope" value="Eukaryota"/>
</dbReference>
<evidence type="ECO:0000313" key="3">
    <source>
        <dbReference type="Proteomes" id="UP000030689"/>
    </source>
</evidence>
<feature type="region of interest" description="Disordered" evidence="1">
    <location>
        <begin position="75"/>
        <end position="134"/>
    </location>
</feature>
<sequence length="134" mass="14779">MLARAPPPSLTFTARNKVCNRRETARMFRNGGGGGVLARAGFTRRPLETSASSEVVNESSDDGFIVIRLEGQEDEFYPPPFSDLLSSIPSKSTRRNGSRSRGKVKSLVGKVTQQKQHMNHNVEQAEGDATFRLQ</sequence>
<organism evidence="2 3">
    <name type="scientific">Eutrema salsugineum</name>
    <name type="common">Saltwater cress</name>
    <name type="synonym">Sisymbrium salsugineum</name>
    <dbReference type="NCBI Taxonomy" id="72664"/>
    <lineage>
        <taxon>Eukaryota</taxon>
        <taxon>Viridiplantae</taxon>
        <taxon>Streptophyta</taxon>
        <taxon>Embryophyta</taxon>
        <taxon>Tracheophyta</taxon>
        <taxon>Spermatophyta</taxon>
        <taxon>Magnoliopsida</taxon>
        <taxon>eudicotyledons</taxon>
        <taxon>Gunneridae</taxon>
        <taxon>Pentapetalae</taxon>
        <taxon>rosids</taxon>
        <taxon>malvids</taxon>
        <taxon>Brassicales</taxon>
        <taxon>Brassicaceae</taxon>
        <taxon>Eutremeae</taxon>
        <taxon>Eutrema</taxon>
    </lineage>
</organism>
<evidence type="ECO:0000313" key="2">
    <source>
        <dbReference type="EMBL" id="ESQ29073.1"/>
    </source>
</evidence>
<dbReference type="Gramene" id="ESQ29073">
    <property type="protein sequence ID" value="ESQ29073"/>
    <property type="gene ID" value="EUTSA_v10023968mg"/>
</dbReference>
<feature type="compositionally biased region" description="Basic residues" evidence="1">
    <location>
        <begin position="92"/>
        <end position="104"/>
    </location>
</feature>
<name>V4KP08_EUTSA</name>
<dbReference type="KEGG" id="eus:EUTSA_v10023968mg"/>
<dbReference type="STRING" id="72664.V4KP08"/>
<keyword evidence="3" id="KW-1185">Reference proteome</keyword>
<feature type="compositionally biased region" description="Polar residues" evidence="1">
    <location>
        <begin position="111"/>
        <end position="122"/>
    </location>
</feature>